<sequence>MGAIFSSFVDQTWFIPSPPLTETTLPDQSGKVHIITGGYAGVGYALTSLLYTCNATVYIAGRSSSKAETAIAAINNEVRKSDGRIEVLQLDLADLESVRRAVGVFLGREGRLDVLVNNAGIMATPRWRESVQGHELQIGTNCLGPFLLTQLLLPLLQKTALVVPTGSVRVAWAASLVIDISAPSGGVVLDAGGAPKVHATSGINYGQSKSGNVMLAAEMVRRCGGEGVVSFAFNPGHLRMELQRHSNFLQKAMGYPAKLGAYTELFAGWSSEITLEKNGAYVIPWGRIGTYNSALRKAVLSKEQGGDGTAERFLEWCERETREYM</sequence>
<name>A0A8E2JFI3_9PEZI</name>
<dbReference type="GO" id="GO:0016491">
    <property type="term" value="F:oxidoreductase activity"/>
    <property type="evidence" value="ECO:0007669"/>
    <property type="project" value="UniProtKB-KW"/>
</dbReference>
<dbReference type="SUPFAM" id="SSF51735">
    <property type="entry name" value="NAD(P)-binding Rossmann-fold domains"/>
    <property type="match status" value="1"/>
</dbReference>
<keyword evidence="2" id="KW-0521">NADP</keyword>
<dbReference type="AlphaFoldDB" id="A0A8E2JFI3"/>
<comment type="similarity">
    <text evidence="1">Belongs to the short-chain dehydrogenases/reductases (SDR) family.</text>
</comment>
<accession>A0A8E2JFI3</accession>
<gene>
    <name evidence="4" type="ORF">K432DRAFT_327916</name>
</gene>
<protein>
    <submittedName>
        <fullName evidence="4">NAD(P)-binding protein</fullName>
    </submittedName>
</protein>
<evidence type="ECO:0000313" key="4">
    <source>
        <dbReference type="EMBL" id="OCK80628.1"/>
    </source>
</evidence>
<keyword evidence="5" id="KW-1185">Reference proteome</keyword>
<dbReference type="InterPro" id="IPR036291">
    <property type="entry name" value="NAD(P)-bd_dom_sf"/>
</dbReference>
<dbReference type="Pfam" id="PF00106">
    <property type="entry name" value="adh_short"/>
    <property type="match status" value="1"/>
</dbReference>
<dbReference type="InterPro" id="IPR002347">
    <property type="entry name" value="SDR_fam"/>
</dbReference>
<dbReference type="Gene3D" id="3.40.50.720">
    <property type="entry name" value="NAD(P)-binding Rossmann-like Domain"/>
    <property type="match status" value="1"/>
</dbReference>
<evidence type="ECO:0000256" key="1">
    <source>
        <dbReference type="ARBA" id="ARBA00006484"/>
    </source>
</evidence>
<keyword evidence="3" id="KW-0560">Oxidoreductase</keyword>
<dbReference type="PANTHER" id="PTHR24320:SF236">
    <property type="entry name" value="SHORT-CHAIN DEHYDROGENASE-RELATED"/>
    <property type="match status" value="1"/>
</dbReference>
<dbReference type="EMBL" id="KV744952">
    <property type="protein sequence ID" value="OCK80628.1"/>
    <property type="molecule type" value="Genomic_DNA"/>
</dbReference>
<dbReference type="PRINTS" id="PR00081">
    <property type="entry name" value="GDHRDH"/>
</dbReference>
<proteinExistence type="inferred from homology"/>
<evidence type="ECO:0000256" key="2">
    <source>
        <dbReference type="ARBA" id="ARBA00022857"/>
    </source>
</evidence>
<evidence type="ECO:0000313" key="5">
    <source>
        <dbReference type="Proteomes" id="UP000250266"/>
    </source>
</evidence>
<dbReference type="PANTHER" id="PTHR24320">
    <property type="entry name" value="RETINOL DEHYDROGENASE"/>
    <property type="match status" value="1"/>
</dbReference>
<dbReference type="OrthoDB" id="191139at2759"/>
<evidence type="ECO:0000256" key="3">
    <source>
        <dbReference type="ARBA" id="ARBA00023002"/>
    </source>
</evidence>
<reference evidence="4 5" key="1">
    <citation type="journal article" date="2016" name="Nat. Commun.">
        <title>Ectomycorrhizal ecology is imprinted in the genome of the dominant symbiotic fungus Cenococcum geophilum.</title>
        <authorList>
            <consortium name="DOE Joint Genome Institute"/>
            <person name="Peter M."/>
            <person name="Kohler A."/>
            <person name="Ohm R.A."/>
            <person name="Kuo A."/>
            <person name="Krutzmann J."/>
            <person name="Morin E."/>
            <person name="Arend M."/>
            <person name="Barry K.W."/>
            <person name="Binder M."/>
            <person name="Choi C."/>
            <person name="Clum A."/>
            <person name="Copeland A."/>
            <person name="Grisel N."/>
            <person name="Haridas S."/>
            <person name="Kipfer T."/>
            <person name="LaButti K."/>
            <person name="Lindquist E."/>
            <person name="Lipzen A."/>
            <person name="Maire R."/>
            <person name="Meier B."/>
            <person name="Mihaltcheva S."/>
            <person name="Molinier V."/>
            <person name="Murat C."/>
            <person name="Poggeler S."/>
            <person name="Quandt C.A."/>
            <person name="Sperisen C."/>
            <person name="Tritt A."/>
            <person name="Tisserant E."/>
            <person name="Crous P.W."/>
            <person name="Henrissat B."/>
            <person name="Nehls U."/>
            <person name="Egli S."/>
            <person name="Spatafora J.W."/>
            <person name="Grigoriev I.V."/>
            <person name="Martin F.M."/>
        </authorList>
    </citation>
    <scope>NUCLEOTIDE SEQUENCE [LARGE SCALE GENOMIC DNA]</scope>
    <source>
        <strain evidence="4 5">CBS 459.81</strain>
    </source>
</reference>
<organism evidence="4 5">
    <name type="scientific">Lepidopterella palustris CBS 459.81</name>
    <dbReference type="NCBI Taxonomy" id="1314670"/>
    <lineage>
        <taxon>Eukaryota</taxon>
        <taxon>Fungi</taxon>
        <taxon>Dikarya</taxon>
        <taxon>Ascomycota</taxon>
        <taxon>Pezizomycotina</taxon>
        <taxon>Dothideomycetes</taxon>
        <taxon>Pleosporomycetidae</taxon>
        <taxon>Mytilinidiales</taxon>
        <taxon>Argynnaceae</taxon>
        <taxon>Lepidopterella</taxon>
    </lineage>
</organism>
<dbReference type="Proteomes" id="UP000250266">
    <property type="component" value="Unassembled WGS sequence"/>
</dbReference>